<evidence type="ECO:0000313" key="1">
    <source>
        <dbReference type="EMBL" id="KAI0027528.1"/>
    </source>
</evidence>
<proteinExistence type="predicted"/>
<keyword evidence="2" id="KW-1185">Reference proteome</keyword>
<dbReference type="Proteomes" id="UP000814128">
    <property type="component" value="Unassembled WGS sequence"/>
</dbReference>
<accession>A0ACB8Q7E5</accession>
<dbReference type="EMBL" id="MU273886">
    <property type="protein sequence ID" value="KAI0027528.1"/>
    <property type="molecule type" value="Genomic_DNA"/>
</dbReference>
<organism evidence="1 2">
    <name type="scientific">Vararia minispora EC-137</name>
    <dbReference type="NCBI Taxonomy" id="1314806"/>
    <lineage>
        <taxon>Eukaryota</taxon>
        <taxon>Fungi</taxon>
        <taxon>Dikarya</taxon>
        <taxon>Basidiomycota</taxon>
        <taxon>Agaricomycotina</taxon>
        <taxon>Agaricomycetes</taxon>
        <taxon>Russulales</taxon>
        <taxon>Lachnocladiaceae</taxon>
        <taxon>Vararia</taxon>
    </lineage>
</organism>
<reference evidence="1" key="1">
    <citation type="submission" date="2021-02" db="EMBL/GenBank/DDBJ databases">
        <authorList>
            <consortium name="DOE Joint Genome Institute"/>
            <person name="Ahrendt S."/>
            <person name="Looney B.P."/>
            <person name="Miyauchi S."/>
            <person name="Morin E."/>
            <person name="Drula E."/>
            <person name="Courty P.E."/>
            <person name="Chicoki N."/>
            <person name="Fauchery L."/>
            <person name="Kohler A."/>
            <person name="Kuo A."/>
            <person name="Labutti K."/>
            <person name="Pangilinan J."/>
            <person name="Lipzen A."/>
            <person name="Riley R."/>
            <person name="Andreopoulos W."/>
            <person name="He G."/>
            <person name="Johnson J."/>
            <person name="Barry K.W."/>
            <person name="Grigoriev I.V."/>
            <person name="Nagy L."/>
            <person name="Hibbett D."/>
            <person name="Henrissat B."/>
            <person name="Matheny P.B."/>
            <person name="Labbe J."/>
            <person name="Martin F."/>
        </authorList>
    </citation>
    <scope>NUCLEOTIDE SEQUENCE</scope>
    <source>
        <strain evidence="1">EC-137</strain>
    </source>
</reference>
<comment type="caution">
    <text evidence="1">The sequence shown here is derived from an EMBL/GenBank/DDBJ whole genome shotgun (WGS) entry which is preliminary data.</text>
</comment>
<name>A0ACB8Q7E5_9AGAM</name>
<gene>
    <name evidence="1" type="ORF">K488DRAFT_74472</name>
</gene>
<sequence length="240" mass="26644">MTMCCSLSEGEDPYGLTCDVDASLIRSGGMREDLSNPTFSGFGRSTCEESRPRFNDRRRYVTSAIKSRHIDSSYENKYPSIRITRLRHANVPACISPAVKRSPPQACLRHLKPLLPGGYRFGKNKSLSRATAELLSVPESMSYLCKSQQIPSFHGSNTPFPKKEDCLSRHVTAGPPRVYVAIVEFRPRANSPTAPHVHGYLVERGGGGDPEYLASEIIGARFRQLYSSNRFQLPHITAGI</sequence>
<protein>
    <submittedName>
        <fullName evidence="1">Uncharacterized protein</fullName>
    </submittedName>
</protein>
<reference evidence="1" key="2">
    <citation type="journal article" date="2022" name="New Phytol.">
        <title>Evolutionary transition to the ectomycorrhizal habit in the genomes of a hyperdiverse lineage of mushroom-forming fungi.</title>
        <authorList>
            <person name="Looney B."/>
            <person name="Miyauchi S."/>
            <person name="Morin E."/>
            <person name="Drula E."/>
            <person name="Courty P.E."/>
            <person name="Kohler A."/>
            <person name="Kuo A."/>
            <person name="LaButti K."/>
            <person name="Pangilinan J."/>
            <person name="Lipzen A."/>
            <person name="Riley R."/>
            <person name="Andreopoulos W."/>
            <person name="He G."/>
            <person name="Johnson J."/>
            <person name="Nolan M."/>
            <person name="Tritt A."/>
            <person name="Barry K.W."/>
            <person name="Grigoriev I.V."/>
            <person name="Nagy L.G."/>
            <person name="Hibbett D."/>
            <person name="Henrissat B."/>
            <person name="Matheny P.B."/>
            <person name="Labbe J."/>
            <person name="Martin F.M."/>
        </authorList>
    </citation>
    <scope>NUCLEOTIDE SEQUENCE</scope>
    <source>
        <strain evidence="1">EC-137</strain>
    </source>
</reference>
<evidence type="ECO:0000313" key="2">
    <source>
        <dbReference type="Proteomes" id="UP000814128"/>
    </source>
</evidence>